<dbReference type="PROSITE" id="PS50090">
    <property type="entry name" value="MYB_LIKE"/>
    <property type="match status" value="2"/>
</dbReference>
<evidence type="ECO:0000313" key="6">
    <source>
        <dbReference type="Proteomes" id="UP001179952"/>
    </source>
</evidence>
<evidence type="ECO:0000256" key="2">
    <source>
        <dbReference type="ARBA" id="ARBA00023125"/>
    </source>
</evidence>
<sequence>MQIRVRCGCGDGGGCPEWAIVELQGVIESQPSIGDRLQNLEIGRLCCTPSQVLLLLLLSSPPLALRSSSDGGRLYFVQGSYTLTVGYHELSGTKMPLKKPLLVLKKKKASEGESGDCVESSRAELEVIGPQMKEKRIGGSCGKEDYWSNEEVNTGEMDGNRAEALPGRGVVQCQHRWSKVLDPALNKGPWTKEEDDRLIEGVREHGKKWSLIVKSLPFPTRSGKQCRERWSNHLNPKLKKDAWTKEEDETLIHHVQMNGNKWAEATKLLPGRSDNTIKNRWNCFLKKKHEAQLISGHPKSLMNENKDTGAPVYHELKPQGIADVASVNLGRKNASVGTEHLNLNLAPELCSGLKEEIQESKSLVKEKVECDQKSMEWVPSGNDLAVPDARLNGEANSTSVLLSRKCKSSEVVNHNNSPCTPIQSTVAKFGSLVDEPVPLNIDSSANGNIPCTEISKMLKDSKIQSSTPSDIQRVSNTNTPESFLKSKARSFNRPSIYRRSKHGINHEGTGIPTVENHFLSPDSSKPENYAAEKTVEKRLEHDFDKAWDDAISINNTPSESAPCKTNPGLNTTLTLSSLSSS</sequence>
<gene>
    <name evidence="5" type="ORF">QJS04_geneDACA000483</name>
</gene>
<evidence type="ECO:0000313" key="5">
    <source>
        <dbReference type="EMBL" id="KAK1267239.1"/>
    </source>
</evidence>
<name>A0AAV9AS92_ACOGR</name>
<comment type="caution">
    <text evidence="5">The sequence shown here is derived from an EMBL/GenBank/DDBJ whole genome shotgun (WGS) entry which is preliminary data.</text>
</comment>
<dbReference type="PROSITE" id="PS51294">
    <property type="entry name" value="HTH_MYB"/>
    <property type="match status" value="2"/>
</dbReference>
<dbReference type="CDD" id="cd00167">
    <property type="entry name" value="SANT"/>
    <property type="match status" value="2"/>
</dbReference>
<dbReference type="InterPro" id="IPR001005">
    <property type="entry name" value="SANT/Myb"/>
</dbReference>
<protein>
    <submittedName>
        <fullName evidence="5">Myb-related protein 3R-1</fullName>
    </submittedName>
</protein>
<accession>A0AAV9AS92</accession>
<keyword evidence="1" id="KW-0677">Repeat</keyword>
<dbReference type="FunFam" id="1.10.10.60:FF:000010">
    <property type="entry name" value="Transcriptional activator Myb isoform A"/>
    <property type="match status" value="1"/>
</dbReference>
<dbReference type="SUPFAM" id="SSF46689">
    <property type="entry name" value="Homeodomain-like"/>
    <property type="match status" value="1"/>
</dbReference>
<feature type="domain" description="HTH myb-type" evidence="4">
    <location>
        <begin position="239"/>
        <end position="289"/>
    </location>
</feature>
<evidence type="ECO:0000259" key="3">
    <source>
        <dbReference type="PROSITE" id="PS50090"/>
    </source>
</evidence>
<reference evidence="5" key="1">
    <citation type="journal article" date="2023" name="Nat. Commun.">
        <title>Diploid and tetraploid genomes of Acorus and the evolution of monocots.</title>
        <authorList>
            <person name="Ma L."/>
            <person name="Liu K.W."/>
            <person name="Li Z."/>
            <person name="Hsiao Y.Y."/>
            <person name="Qi Y."/>
            <person name="Fu T."/>
            <person name="Tang G.D."/>
            <person name="Zhang D."/>
            <person name="Sun W.H."/>
            <person name="Liu D.K."/>
            <person name="Li Y."/>
            <person name="Chen G.Z."/>
            <person name="Liu X.D."/>
            <person name="Liao X.Y."/>
            <person name="Jiang Y.T."/>
            <person name="Yu X."/>
            <person name="Hao Y."/>
            <person name="Huang J."/>
            <person name="Zhao X.W."/>
            <person name="Ke S."/>
            <person name="Chen Y.Y."/>
            <person name="Wu W.L."/>
            <person name="Hsu J.L."/>
            <person name="Lin Y.F."/>
            <person name="Huang M.D."/>
            <person name="Li C.Y."/>
            <person name="Huang L."/>
            <person name="Wang Z.W."/>
            <person name="Zhao X."/>
            <person name="Zhong W.Y."/>
            <person name="Peng D.H."/>
            <person name="Ahmad S."/>
            <person name="Lan S."/>
            <person name="Zhang J.S."/>
            <person name="Tsai W.C."/>
            <person name="Van de Peer Y."/>
            <person name="Liu Z.J."/>
        </authorList>
    </citation>
    <scope>NUCLEOTIDE SEQUENCE</scope>
    <source>
        <strain evidence="5">SCP</strain>
    </source>
</reference>
<organism evidence="5 6">
    <name type="scientific">Acorus gramineus</name>
    <name type="common">Dwarf sweet flag</name>
    <dbReference type="NCBI Taxonomy" id="55184"/>
    <lineage>
        <taxon>Eukaryota</taxon>
        <taxon>Viridiplantae</taxon>
        <taxon>Streptophyta</taxon>
        <taxon>Embryophyta</taxon>
        <taxon>Tracheophyta</taxon>
        <taxon>Spermatophyta</taxon>
        <taxon>Magnoliopsida</taxon>
        <taxon>Liliopsida</taxon>
        <taxon>Acoraceae</taxon>
        <taxon>Acorus</taxon>
    </lineage>
</organism>
<dbReference type="Proteomes" id="UP001179952">
    <property type="component" value="Unassembled WGS sequence"/>
</dbReference>
<feature type="domain" description="Myb-like" evidence="3">
    <location>
        <begin position="235"/>
        <end position="285"/>
    </location>
</feature>
<dbReference type="PANTHER" id="PTHR45614">
    <property type="entry name" value="MYB PROTEIN-RELATED"/>
    <property type="match status" value="1"/>
</dbReference>
<dbReference type="GO" id="GO:0005634">
    <property type="term" value="C:nucleus"/>
    <property type="evidence" value="ECO:0007669"/>
    <property type="project" value="TreeGrafter"/>
</dbReference>
<dbReference type="GO" id="GO:0000981">
    <property type="term" value="F:DNA-binding transcription factor activity, RNA polymerase II-specific"/>
    <property type="evidence" value="ECO:0007669"/>
    <property type="project" value="TreeGrafter"/>
</dbReference>
<reference evidence="5" key="2">
    <citation type="submission" date="2023-06" db="EMBL/GenBank/DDBJ databases">
        <authorList>
            <person name="Ma L."/>
            <person name="Liu K.-W."/>
            <person name="Li Z."/>
            <person name="Hsiao Y.-Y."/>
            <person name="Qi Y."/>
            <person name="Fu T."/>
            <person name="Tang G."/>
            <person name="Zhang D."/>
            <person name="Sun W.-H."/>
            <person name="Liu D.-K."/>
            <person name="Li Y."/>
            <person name="Chen G.-Z."/>
            <person name="Liu X.-D."/>
            <person name="Liao X.-Y."/>
            <person name="Jiang Y.-T."/>
            <person name="Yu X."/>
            <person name="Hao Y."/>
            <person name="Huang J."/>
            <person name="Zhao X.-W."/>
            <person name="Ke S."/>
            <person name="Chen Y.-Y."/>
            <person name="Wu W.-L."/>
            <person name="Hsu J.-L."/>
            <person name="Lin Y.-F."/>
            <person name="Huang M.-D."/>
            <person name="Li C.-Y."/>
            <person name="Huang L."/>
            <person name="Wang Z.-W."/>
            <person name="Zhao X."/>
            <person name="Zhong W.-Y."/>
            <person name="Peng D.-H."/>
            <person name="Ahmad S."/>
            <person name="Lan S."/>
            <person name="Zhang J.-S."/>
            <person name="Tsai W.-C."/>
            <person name="Van De Peer Y."/>
            <person name="Liu Z.-J."/>
        </authorList>
    </citation>
    <scope>NUCLEOTIDE SEQUENCE</scope>
    <source>
        <strain evidence="5">SCP</strain>
        <tissue evidence="5">Leaves</tissue>
    </source>
</reference>
<feature type="domain" description="Myb-like" evidence="3">
    <location>
        <begin position="182"/>
        <end position="234"/>
    </location>
</feature>
<evidence type="ECO:0000256" key="1">
    <source>
        <dbReference type="ARBA" id="ARBA00022737"/>
    </source>
</evidence>
<dbReference type="PANTHER" id="PTHR45614:SF232">
    <property type="entry name" value="TRANSCRIPTION FACTOR MYB3R-2"/>
    <property type="match status" value="1"/>
</dbReference>
<keyword evidence="6" id="KW-1185">Reference proteome</keyword>
<keyword evidence="2" id="KW-0238">DNA-binding</keyword>
<feature type="domain" description="HTH myb-type" evidence="4">
    <location>
        <begin position="182"/>
        <end position="238"/>
    </location>
</feature>
<dbReference type="Pfam" id="PF13921">
    <property type="entry name" value="Myb_DNA-bind_6"/>
    <property type="match status" value="1"/>
</dbReference>
<dbReference type="GO" id="GO:0000978">
    <property type="term" value="F:RNA polymerase II cis-regulatory region sequence-specific DNA binding"/>
    <property type="evidence" value="ECO:0007669"/>
    <property type="project" value="TreeGrafter"/>
</dbReference>
<proteinExistence type="predicted"/>
<dbReference type="SMART" id="SM00717">
    <property type="entry name" value="SANT"/>
    <property type="match status" value="2"/>
</dbReference>
<dbReference type="InterPro" id="IPR009057">
    <property type="entry name" value="Homeodomain-like_sf"/>
</dbReference>
<dbReference type="EMBL" id="JAUJYN010000007">
    <property type="protein sequence ID" value="KAK1267239.1"/>
    <property type="molecule type" value="Genomic_DNA"/>
</dbReference>
<dbReference type="AlphaFoldDB" id="A0AAV9AS92"/>
<evidence type="ECO:0000259" key="4">
    <source>
        <dbReference type="PROSITE" id="PS51294"/>
    </source>
</evidence>
<dbReference type="InterPro" id="IPR017930">
    <property type="entry name" value="Myb_dom"/>
</dbReference>
<dbReference type="InterPro" id="IPR050560">
    <property type="entry name" value="MYB_TF"/>
</dbReference>
<dbReference type="Gene3D" id="1.10.10.60">
    <property type="entry name" value="Homeodomain-like"/>
    <property type="match status" value="2"/>
</dbReference>